<keyword evidence="4" id="KW-1185">Reference proteome</keyword>
<dbReference type="AlphaFoldDB" id="A0A9P7SVB6"/>
<dbReference type="EMBL" id="SRPW01003786">
    <property type="protein sequence ID" value="KAG5986076.1"/>
    <property type="molecule type" value="Genomic_DNA"/>
</dbReference>
<feature type="compositionally biased region" description="Pro residues" evidence="1">
    <location>
        <begin position="311"/>
        <end position="320"/>
    </location>
</feature>
<feature type="compositionally biased region" description="Basic and acidic residues" evidence="1">
    <location>
        <begin position="27"/>
        <end position="43"/>
    </location>
</feature>
<reference evidence="3" key="1">
    <citation type="journal article" date="2020" name="bioRxiv">
        <title>Whole genome comparisons of ergot fungi reveals the divergence and evolution of species within the genus Claviceps are the result of varying mechanisms driving genome evolution and host range expansion.</title>
        <authorList>
            <person name="Wyka S.A."/>
            <person name="Mondo S.J."/>
            <person name="Liu M."/>
            <person name="Dettman J."/>
            <person name="Nalam V."/>
            <person name="Broders K.D."/>
        </authorList>
    </citation>
    <scope>NUCLEOTIDE SEQUENCE</scope>
    <source>
        <strain evidence="3">CCC 602</strain>
    </source>
</reference>
<feature type="non-terminal residue" evidence="3">
    <location>
        <position position="586"/>
    </location>
</feature>
<feature type="compositionally biased region" description="Pro residues" evidence="1">
    <location>
        <begin position="1"/>
        <end position="10"/>
    </location>
</feature>
<dbReference type="Proteomes" id="UP000748025">
    <property type="component" value="Unassembled WGS sequence"/>
</dbReference>
<feature type="compositionally biased region" description="Pro residues" evidence="1">
    <location>
        <begin position="220"/>
        <end position="235"/>
    </location>
</feature>
<feature type="compositionally biased region" description="Pro residues" evidence="1">
    <location>
        <begin position="86"/>
        <end position="112"/>
    </location>
</feature>
<feature type="compositionally biased region" description="Acidic residues" evidence="1">
    <location>
        <begin position="130"/>
        <end position="146"/>
    </location>
</feature>
<accession>A0A9P7SVB6</accession>
<feature type="non-terminal residue" evidence="3">
    <location>
        <position position="1"/>
    </location>
</feature>
<dbReference type="PANTHER" id="PTHR45929">
    <property type="entry name" value="JAK PATHWAY SIGNAL TRANSDUCTION ADAPTOR MOLECULE"/>
    <property type="match status" value="1"/>
</dbReference>
<dbReference type="PANTHER" id="PTHR45929:SF6">
    <property type="entry name" value="SH3 DOMAIN PROTEIN (AFU_ORTHOLOGUE AFUA_2G10320)"/>
    <property type="match status" value="1"/>
</dbReference>
<dbReference type="InterPro" id="IPR050670">
    <property type="entry name" value="STAM"/>
</dbReference>
<dbReference type="OrthoDB" id="207120at2759"/>
<dbReference type="InterPro" id="IPR057402">
    <property type="entry name" value="AIM3_BBC1_C"/>
</dbReference>
<evidence type="ECO:0000256" key="1">
    <source>
        <dbReference type="SAM" id="MobiDB-lite"/>
    </source>
</evidence>
<feature type="compositionally biased region" description="Polar residues" evidence="1">
    <location>
        <begin position="72"/>
        <end position="82"/>
    </location>
</feature>
<feature type="compositionally biased region" description="Pro residues" evidence="1">
    <location>
        <begin position="195"/>
        <end position="206"/>
    </location>
</feature>
<name>A0A9P7SVB6_9HYPO</name>
<protein>
    <recommendedName>
        <fullName evidence="2">BBC1/AIM3 cysteine proteinase-fold domain-containing protein</fullName>
    </recommendedName>
</protein>
<evidence type="ECO:0000259" key="2">
    <source>
        <dbReference type="Pfam" id="PF25459"/>
    </source>
</evidence>
<feature type="compositionally biased region" description="Pro residues" evidence="1">
    <location>
        <begin position="48"/>
        <end position="65"/>
    </location>
</feature>
<proteinExistence type="predicted"/>
<dbReference type="Pfam" id="PF25459">
    <property type="entry name" value="AIM3_BBC1_C"/>
    <property type="match status" value="1"/>
</dbReference>
<organism evidence="3 4">
    <name type="scientific">Claviceps pusilla</name>
    <dbReference type="NCBI Taxonomy" id="123648"/>
    <lineage>
        <taxon>Eukaryota</taxon>
        <taxon>Fungi</taxon>
        <taxon>Dikarya</taxon>
        <taxon>Ascomycota</taxon>
        <taxon>Pezizomycotina</taxon>
        <taxon>Sordariomycetes</taxon>
        <taxon>Hypocreomycetidae</taxon>
        <taxon>Hypocreales</taxon>
        <taxon>Clavicipitaceae</taxon>
        <taxon>Claviceps</taxon>
    </lineage>
</organism>
<gene>
    <name evidence="3" type="ORF">E4U43_005675</name>
</gene>
<evidence type="ECO:0000313" key="3">
    <source>
        <dbReference type="EMBL" id="KAG5986076.1"/>
    </source>
</evidence>
<sequence length="586" mass="63367">RAPPPPPPPAEFTVPTDGSVSDDELSVETKDKDLDAEQADTHGVRSPTMPPPTPLTLPLRSPPLSPGRDEVSPSSPTVGSSKRLSRPPPPIPGFAPAIPPISSRPPPPPPPHGDVGRPATMEPMRPLQAGEDEDEEITEYEGDYDTDIGSSVPHKDALKAHARDSSLEESIPQSPSRDAPSNVPPPVPAAAAPRAVPPPPPIPNQPPSESKRRSVDVPRAAPPPPPPLPPPPPAAAPQGKDSLVPPALAGTTSGAPLNAEEYDPFNYTSPAPPVASSYNSQRTPQVGEEKDFPAAAAAPVSGGPPLERRLPPPSALPPRPSNRQSFDMPRTSISNRRSVDMHRPPVVDSDFIANDVDLCVQSGWWKQANQVPPVFQGRKDIYFESEESTTTNQGSKTVITRDVFVLFQDYSQTLITIRYNPYDASDVEVEQRHEAPPRALRQDQMEEFYERFGREISNAAASKKDTVVDDGTPQGFVMELLRPLSAALPPVGTRSYGALVYANMANASTTQQDVMRAGDIISFRNAKFQGKHGPMHAKYSAEVGKPDHVGVVAEWDGTKRKVRAWEQGRENKKVKLESYKLDDLRS</sequence>
<feature type="compositionally biased region" description="Basic and acidic residues" evidence="1">
    <location>
        <begin position="153"/>
        <end position="166"/>
    </location>
</feature>
<feature type="region of interest" description="Disordered" evidence="1">
    <location>
        <begin position="1"/>
        <end position="341"/>
    </location>
</feature>
<evidence type="ECO:0000313" key="4">
    <source>
        <dbReference type="Proteomes" id="UP000748025"/>
    </source>
</evidence>
<feature type="domain" description="BBC1/AIM3 cysteine proteinase-fold" evidence="2">
    <location>
        <begin position="430"/>
        <end position="586"/>
    </location>
</feature>
<comment type="caution">
    <text evidence="3">The sequence shown here is derived from an EMBL/GenBank/DDBJ whole genome shotgun (WGS) entry which is preliminary data.</text>
</comment>
<feature type="compositionally biased region" description="Polar residues" evidence="1">
    <location>
        <begin position="321"/>
        <end position="336"/>
    </location>
</feature>